<dbReference type="Proteomes" id="UP000472839">
    <property type="component" value="Unassembled WGS sequence"/>
</dbReference>
<dbReference type="RefSeq" id="WP_152279738.1">
    <property type="nucleotide sequence ID" value="NZ_WFKK01000012.1"/>
</dbReference>
<reference evidence="1 2" key="1">
    <citation type="submission" date="2019-10" db="EMBL/GenBank/DDBJ databases">
        <title>Poseidonibacter ostreae sp. nov., isolated from the gut of the Ostrea denselamellosa.</title>
        <authorList>
            <person name="Choi A."/>
        </authorList>
    </citation>
    <scope>NUCLEOTIDE SEQUENCE [LARGE SCALE GENOMIC DNA]</scope>
    <source>
        <strain evidence="1 2">SJOD-M-33</strain>
    </source>
</reference>
<accession>A0A6L4WTZ4</accession>
<evidence type="ECO:0000313" key="2">
    <source>
        <dbReference type="Proteomes" id="UP000472839"/>
    </source>
</evidence>
<sequence>MSTMSYGFHYDRGQKVGYDISFGSVRLSFVSSKDKARIIKEIKSSGYSKDEITIERRED</sequence>
<evidence type="ECO:0000313" key="1">
    <source>
        <dbReference type="EMBL" id="KAB7889574.1"/>
    </source>
</evidence>
<dbReference type="EMBL" id="WFKK01000012">
    <property type="protein sequence ID" value="KAB7889574.1"/>
    <property type="molecule type" value="Genomic_DNA"/>
</dbReference>
<gene>
    <name evidence="1" type="ORF">GBG19_05825</name>
</gene>
<dbReference type="AlphaFoldDB" id="A0A6L4WTZ4"/>
<name>A0A6L4WTZ4_9BACT</name>
<proteinExistence type="predicted"/>
<protein>
    <submittedName>
        <fullName evidence="1">Uncharacterized protein</fullName>
    </submittedName>
</protein>
<organism evidence="1 2">
    <name type="scientific">Poseidonibacter ostreae</name>
    <dbReference type="NCBI Taxonomy" id="2654171"/>
    <lineage>
        <taxon>Bacteria</taxon>
        <taxon>Pseudomonadati</taxon>
        <taxon>Campylobacterota</taxon>
        <taxon>Epsilonproteobacteria</taxon>
        <taxon>Campylobacterales</taxon>
        <taxon>Arcobacteraceae</taxon>
        <taxon>Poseidonibacter</taxon>
    </lineage>
</organism>
<comment type="caution">
    <text evidence="1">The sequence shown here is derived from an EMBL/GenBank/DDBJ whole genome shotgun (WGS) entry which is preliminary data.</text>
</comment>